<feature type="transmembrane region" description="Helical" evidence="1">
    <location>
        <begin position="12"/>
        <end position="31"/>
    </location>
</feature>
<keyword evidence="1" id="KW-1133">Transmembrane helix</keyword>
<evidence type="ECO:0000313" key="2">
    <source>
        <dbReference type="EMBL" id="KKK78570.1"/>
    </source>
</evidence>
<comment type="caution">
    <text evidence="2">The sequence shown here is derived from an EMBL/GenBank/DDBJ whole genome shotgun (WGS) entry which is preliminary data.</text>
</comment>
<dbReference type="AlphaFoldDB" id="A0A0F8YXL0"/>
<dbReference type="NCBIfam" id="TIGR03901">
    <property type="entry name" value="MYXO-CTERM"/>
    <property type="match status" value="1"/>
</dbReference>
<name>A0A0F8YXL0_9ZZZZ</name>
<sequence length="42" mass="4228">RNFSGCGGGGAIDPITGAITLALAGLGAAAARRRRKRMKGEE</sequence>
<gene>
    <name evidence="2" type="ORF">LCGC14_2842270</name>
</gene>
<proteinExistence type="predicted"/>
<reference evidence="2" key="1">
    <citation type="journal article" date="2015" name="Nature">
        <title>Complex archaea that bridge the gap between prokaryotes and eukaryotes.</title>
        <authorList>
            <person name="Spang A."/>
            <person name="Saw J.H."/>
            <person name="Jorgensen S.L."/>
            <person name="Zaremba-Niedzwiedzka K."/>
            <person name="Martijn J."/>
            <person name="Lind A.E."/>
            <person name="van Eijk R."/>
            <person name="Schleper C."/>
            <person name="Guy L."/>
            <person name="Ettema T.J."/>
        </authorList>
    </citation>
    <scope>NUCLEOTIDE SEQUENCE</scope>
</reference>
<protein>
    <submittedName>
        <fullName evidence="2">Uncharacterized protein</fullName>
    </submittedName>
</protein>
<evidence type="ECO:0000256" key="1">
    <source>
        <dbReference type="SAM" id="Phobius"/>
    </source>
</evidence>
<keyword evidence="1" id="KW-0472">Membrane</keyword>
<dbReference type="EMBL" id="LAZR01054435">
    <property type="protein sequence ID" value="KKK78570.1"/>
    <property type="molecule type" value="Genomic_DNA"/>
</dbReference>
<dbReference type="InterPro" id="IPR024038">
    <property type="entry name" value="MYXO-CTERM"/>
</dbReference>
<feature type="non-terminal residue" evidence="2">
    <location>
        <position position="1"/>
    </location>
</feature>
<keyword evidence="1" id="KW-0812">Transmembrane</keyword>
<organism evidence="2">
    <name type="scientific">marine sediment metagenome</name>
    <dbReference type="NCBI Taxonomy" id="412755"/>
    <lineage>
        <taxon>unclassified sequences</taxon>
        <taxon>metagenomes</taxon>
        <taxon>ecological metagenomes</taxon>
    </lineage>
</organism>
<accession>A0A0F8YXL0</accession>